<dbReference type="InterPro" id="IPR020846">
    <property type="entry name" value="MFS_dom"/>
</dbReference>
<dbReference type="PANTHER" id="PTHR23502">
    <property type="entry name" value="MAJOR FACILITATOR SUPERFAMILY"/>
    <property type="match status" value="1"/>
</dbReference>
<dbReference type="Pfam" id="PF07690">
    <property type="entry name" value="MFS_1"/>
    <property type="match status" value="1"/>
</dbReference>
<feature type="transmembrane region" description="Helical" evidence="8">
    <location>
        <begin position="277"/>
        <end position="296"/>
    </location>
</feature>
<feature type="transmembrane region" description="Helical" evidence="8">
    <location>
        <begin position="75"/>
        <end position="93"/>
    </location>
</feature>
<keyword evidence="6 8" id="KW-1133">Transmembrane helix</keyword>
<feature type="transmembrane region" description="Helical" evidence="8">
    <location>
        <begin position="370"/>
        <end position="389"/>
    </location>
</feature>
<comment type="similarity">
    <text evidence="2 8">Belongs to the major facilitator superfamily. Bcr/CmlA family.</text>
</comment>
<evidence type="ECO:0000256" key="2">
    <source>
        <dbReference type="ARBA" id="ARBA00006236"/>
    </source>
</evidence>
<dbReference type="Proteomes" id="UP000332515">
    <property type="component" value="Unassembled WGS sequence"/>
</dbReference>
<evidence type="ECO:0000256" key="6">
    <source>
        <dbReference type="ARBA" id="ARBA00022989"/>
    </source>
</evidence>
<keyword evidence="7 8" id="KW-0472">Membrane</keyword>
<feature type="transmembrane region" description="Helical" evidence="8">
    <location>
        <begin position="132"/>
        <end position="156"/>
    </location>
</feature>
<evidence type="ECO:0000256" key="5">
    <source>
        <dbReference type="ARBA" id="ARBA00022692"/>
    </source>
</evidence>
<dbReference type="AlphaFoldDB" id="A0A6A7Y0H9"/>
<keyword evidence="8" id="KW-0997">Cell inner membrane</keyword>
<keyword evidence="3 8" id="KW-0813">Transport</keyword>
<evidence type="ECO:0000256" key="4">
    <source>
        <dbReference type="ARBA" id="ARBA00022475"/>
    </source>
</evidence>
<gene>
    <name evidence="10" type="ORF">F0357_04310</name>
</gene>
<name>A0A6A7Y0H9_9HYPH</name>
<evidence type="ECO:0000256" key="8">
    <source>
        <dbReference type="RuleBase" id="RU365088"/>
    </source>
</evidence>
<feature type="transmembrane region" description="Helical" evidence="8">
    <location>
        <begin position="162"/>
        <end position="182"/>
    </location>
</feature>
<keyword evidence="4" id="KW-1003">Cell membrane</keyword>
<feature type="transmembrane region" description="Helical" evidence="8">
    <location>
        <begin position="333"/>
        <end position="358"/>
    </location>
</feature>
<evidence type="ECO:0000256" key="7">
    <source>
        <dbReference type="ARBA" id="ARBA00023136"/>
    </source>
</evidence>
<dbReference type="RefSeq" id="WP_153479161.1">
    <property type="nucleotide sequence ID" value="NZ_VWNA01000001.1"/>
</dbReference>
<evidence type="ECO:0000256" key="1">
    <source>
        <dbReference type="ARBA" id="ARBA00004651"/>
    </source>
</evidence>
<dbReference type="InterPro" id="IPR004812">
    <property type="entry name" value="Efflux_drug-R_Bcr/CmlA"/>
</dbReference>
<reference evidence="10 11" key="1">
    <citation type="submission" date="2019-09" db="EMBL/GenBank/DDBJ databases">
        <title>Segnochrobactrum spirostomi gen. nov., sp. nov., isolated from the ciliate Spirostomum cf. yagiui and description of a novel family, Segnochrobactraceae fam. nov. within the order Rhizobiales of the class Alphaproteobacteria.</title>
        <authorList>
            <person name="Akter S."/>
            <person name="Shazib S.U.A."/>
            <person name="Shin M.K."/>
        </authorList>
    </citation>
    <scope>NUCLEOTIDE SEQUENCE [LARGE SCALE GENOMIC DNA]</scope>
    <source>
        <strain evidence="10 11">Sp-1</strain>
    </source>
</reference>
<comment type="caution">
    <text evidence="8">Lacks conserved residue(s) required for the propagation of feature annotation.</text>
</comment>
<dbReference type="InterPro" id="IPR011701">
    <property type="entry name" value="MFS"/>
</dbReference>
<protein>
    <recommendedName>
        <fullName evidence="8">Bcr/CflA family efflux transporter</fullName>
    </recommendedName>
</protein>
<dbReference type="GO" id="GO:0042910">
    <property type="term" value="F:xenobiotic transmembrane transporter activity"/>
    <property type="evidence" value="ECO:0007669"/>
    <property type="project" value="InterPro"/>
</dbReference>
<dbReference type="PANTHER" id="PTHR23502:SF132">
    <property type="entry name" value="POLYAMINE TRANSPORTER 2-RELATED"/>
    <property type="match status" value="1"/>
</dbReference>
<proteinExistence type="inferred from homology"/>
<feature type="transmembrane region" description="Helical" evidence="8">
    <location>
        <begin position="99"/>
        <end position="120"/>
    </location>
</feature>
<dbReference type="Gene3D" id="1.20.1720.10">
    <property type="entry name" value="Multidrug resistance protein D"/>
    <property type="match status" value="1"/>
</dbReference>
<dbReference type="EMBL" id="VWNA01000001">
    <property type="protein sequence ID" value="MQT11907.1"/>
    <property type="molecule type" value="Genomic_DNA"/>
</dbReference>
<keyword evidence="5 8" id="KW-0812">Transmembrane</keyword>
<dbReference type="InterPro" id="IPR036259">
    <property type="entry name" value="MFS_trans_sf"/>
</dbReference>
<evidence type="ECO:0000313" key="10">
    <source>
        <dbReference type="EMBL" id="MQT11907.1"/>
    </source>
</evidence>
<dbReference type="GO" id="GO:1990961">
    <property type="term" value="P:xenobiotic detoxification by transmembrane export across the plasma membrane"/>
    <property type="evidence" value="ECO:0007669"/>
    <property type="project" value="InterPro"/>
</dbReference>
<feature type="transmembrane region" description="Helical" evidence="8">
    <location>
        <begin position="302"/>
        <end position="321"/>
    </location>
</feature>
<dbReference type="SUPFAM" id="SSF103473">
    <property type="entry name" value="MFS general substrate transporter"/>
    <property type="match status" value="1"/>
</dbReference>
<feature type="transmembrane region" description="Helical" evidence="8">
    <location>
        <begin position="203"/>
        <end position="226"/>
    </location>
</feature>
<dbReference type="CDD" id="cd17320">
    <property type="entry name" value="MFS_MdfA_MDR_like"/>
    <property type="match status" value="1"/>
</dbReference>
<accession>A0A6A7Y0H9</accession>
<evidence type="ECO:0000313" key="11">
    <source>
        <dbReference type="Proteomes" id="UP000332515"/>
    </source>
</evidence>
<feature type="domain" description="Major facilitator superfamily (MFS) profile" evidence="9">
    <location>
        <begin position="5"/>
        <end position="394"/>
    </location>
</feature>
<dbReference type="PROSITE" id="PS50850">
    <property type="entry name" value="MFS"/>
    <property type="match status" value="1"/>
</dbReference>
<feature type="transmembrane region" description="Helical" evidence="8">
    <location>
        <begin position="44"/>
        <end position="63"/>
    </location>
</feature>
<sequence length="401" mass="40927">MSAEFARRAVVLGLLTAVAPSAIDMYLPAFGAIAAHFQTTDAEVQLSLVTFFAALAIGQILYGPVSDAIGRKRPILFGLALFVASSIGCAFAPNIETLIALRFLQGLGGCAGTVVTVAVVRDLYSGGEAARMLSLTLLGLSLSPILAPIAGGALIAVGTWQWIFGALVAIGVLMLGFVALFLQESLPPARRNKVSVGSSLLAFARLLSSGWFMTATMTAGFTQAALLSYVGGSSFVFMTLHGASPLLYSAIFASNAVAIIGGAQFNGFLIRRFGSKALISVALMVFLAAALALYLVVGLFGAGLWTTVALIFVTLAGMGLIMPTATMLGLEPFGAMAGTAAALGGALQFTTSALATFLVSALADGTARPLVGVMAASAIAAGLSWLAFLKLSTRVAATNPA</sequence>
<organism evidence="10 11">
    <name type="scientific">Segnochrobactrum spirostomi</name>
    <dbReference type="NCBI Taxonomy" id="2608987"/>
    <lineage>
        <taxon>Bacteria</taxon>
        <taxon>Pseudomonadati</taxon>
        <taxon>Pseudomonadota</taxon>
        <taxon>Alphaproteobacteria</taxon>
        <taxon>Hyphomicrobiales</taxon>
        <taxon>Segnochrobactraceae</taxon>
        <taxon>Segnochrobactrum</taxon>
    </lineage>
</organism>
<dbReference type="NCBIfam" id="TIGR00710">
    <property type="entry name" value="efflux_Bcr_CflA"/>
    <property type="match status" value="1"/>
</dbReference>
<evidence type="ECO:0000256" key="3">
    <source>
        <dbReference type="ARBA" id="ARBA00022448"/>
    </source>
</evidence>
<evidence type="ECO:0000259" key="9">
    <source>
        <dbReference type="PROSITE" id="PS50850"/>
    </source>
</evidence>
<comment type="caution">
    <text evidence="10">The sequence shown here is derived from an EMBL/GenBank/DDBJ whole genome shotgun (WGS) entry which is preliminary data.</text>
</comment>
<dbReference type="GO" id="GO:0005886">
    <property type="term" value="C:plasma membrane"/>
    <property type="evidence" value="ECO:0007669"/>
    <property type="project" value="UniProtKB-SubCell"/>
</dbReference>
<feature type="transmembrane region" description="Helical" evidence="8">
    <location>
        <begin position="246"/>
        <end position="265"/>
    </location>
</feature>
<keyword evidence="11" id="KW-1185">Reference proteome</keyword>
<comment type="subcellular location">
    <subcellularLocation>
        <location evidence="8">Cell inner membrane</location>
        <topology evidence="8">Multi-pass membrane protein</topology>
    </subcellularLocation>
    <subcellularLocation>
        <location evidence="1">Cell membrane</location>
        <topology evidence="1">Multi-pass membrane protein</topology>
    </subcellularLocation>
</comment>